<evidence type="ECO:0000256" key="11">
    <source>
        <dbReference type="ARBA" id="ARBA00023004"/>
    </source>
</evidence>
<evidence type="ECO:0008006" key="18">
    <source>
        <dbReference type="Google" id="ProtNLM"/>
    </source>
</evidence>
<dbReference type="Pfam" id="PF00067">
    <property type="entry name" value="p450"/>
    <property type="match status" value="1"/>
</dbReference>
<dbReference type="PANTHER" id="PTHR24292:SF54">
    <property type="entry name" value="CYP9F3-RELATED"/>
    <property type="match status" value="1"/>
</dbReference>
<dbReference type="FunFam" id="1.10.630.10:FF:000042">
    <property type="entry name" value="Cytochrome P450"/>
    <property type="match status" value="1"/>
</dbReference>
<reference evidence="16" key="1">
    <citation type="journal article" date="2021" name="Mol. Ecol. Resour.">
        <title>Phylogenomic analyses of the genus Drosophila reveals genomic signals of climate adaptation.</title>
        <authorList>
            <person name="Li F."/>
            <person name="Rane R.V."/>
            <person name="Luria V."/>
            <person name="Xiong Z."/>
            <person name="Chen J."/>
            <person name="Li Z."/>
            <person name="Catullo R.A."/>
            <person name="Griffin P.C."/>
            <person name="Schiffer M."/>
            <person name="Pearce S."/>
            <person name="Lee S.F."/>
            <person name="McElroy K."/>
            <person name="Stocker A."/>
            <person name="Shirriffs J."/>
            <person name="Cockerell F."/>
            <person name="Coppin C."/>
            <person name="Sgro C.M."/>
            <person name="Karger A."/>
            <person name="Cain J.W."/>
            <person name="Weber J.A."/>
            <person name="Santpere G."/>
            <person name="Kirschner M.W."/>
            <person name="Hoffmann A.A."/>
            <person name="Oakeshott J.G."/>
            <person name="Zhang G."/>
        </authorList>
    </citation>
    <scope>NUCLEOTIDE SEQUENCE</scope>
    <source>
        <strain evidence="16">BGI-SZ-2011g</strain>
    </source>
</reference>
<dbReference type="GO" id="GO:0016705">
    <property type="term" value="F:oxidoreductase activity, acting on paired donors, with incorporation or reduction of molecular oxygen"/>
    <property type="evidence" value="ECO:0007669"/>
    <property type="project" value="InterPro"/>
</dbReference>
<evidence type="ECO:0000313" key="17">
    <source>
        <dbReference type="Proteomes" id="UP001200034"/>
    </source>
</evidence>
<evidence type="ECO:0000256" key="5">
    <source>
        <dbReference type="ARBA" id="ARBA00010617"/>
    </source>
</evidence>
<comment type="cofactor">
    <cofactor evidence="1 14">
        <name>heme</name>
        <dbReference type="ChEBI" id="CHEBI:30413"/>
    </cofactor>
</comment>
<evidence type="ECO:0000256" key="10">
    <source>
        <dbReference type="ARBA" id="ARBA00023002"/>
    </source>
</evidence>
<dbReference type="SUPFAM" id="SSF48264">
    <property type="entry name" value="Cytochrome P450"/>
    <property type="match status" value="1"/>
</dbReference>
<evidence type="ECO:0000256" key="7">
    <source>
        <dbReference type="ARBA" id="ARBA00022723"/>
    </source>
</evidence>
<dbReference type="CDD" id="cd11056">
    <property type="entry name" value="CYP6-like"/>
    <property type="match status" value="1"/>
</dbReference>
<protein>
    <recommendedName>
        <fullName evidence="18">Cytochrome P450 9f2</fullName>
    </recommendedName>
</protein>
<keyword evidence="9" id="KW-0492">Microsome</keyword>
<dbReference type="Gene3D" id="1.10.630.10">
    <property type="entry name" value="Cytochrome P450"/>
    <property type="match status" value="1"/>
</dbReference>
<dbReference type="AlphaFoldDB" id="A0AAD4JTN7"/>
<name>A0AAD4JTN7_9MUSC</name>
<keyword evidence="17" id="KW-1185">Reference proteome</keyword>
<evidence type="ECO:0000256" key="13">
    <source>
        <dbReference type="ARBA" id="ARBA00023136"/>
    </source>
</evidence>
<dbReference type="GO" id="GO:0020037">
    <property type="term" value="F:heme binding"/>
    <property type="evidence" value="ECO:0007669"/>
    <property type="project" value="InterPro"/>
</dbReference>
<dbReference type="PANTHER" id="PTHR24292">
    <property type="entry name" value="CYTOCHROME P450"/>
    <property type="match status" value="1"/>
</dbReference>
<evidence type="ECO:0000256" key="8">
    <source>
        <dbReference type="ARBA" id="ARBA00022824"/>
    </source>
</evidence>
<accession>A0AAD4JTN7</accession>
<keyword evidence="13" id="KW-0472">Membrane</keyword>
<evidence type="ECO:0000256" key="14">
    <source>
        <dbReference type="PIRSR" id="PIRSR602401-1"/>
    </source>
</evidence>
<dbReference type="InterPro" id="IPR036396">
    <property type="entry name" value="Cyt_P450_sf"/>
</dbReference>
<organism evidence="16 17">
    <name type="scientific">Drosophila rubida</name>
    <dbReference type="NCBI Taxonomy" id="30044"/>
    <lineage>
        <taxon>Eukaryota</taxon>
        <taxon>Metazoa</taxon>
        <taxon>Ecdysozoa</taxon>
        <taxon>Arthropoda</taxon>
        <taxon>Hexapoda</taxon>
        <taxon>Insecta</taxon>
        <taxon>Pterygota</taxon>
        <taxon>Neoptera</taxon>
        <taxon>Endopterygota</taxon>
        <taxon>Diptera</taxon>
        <taxon>Brachycera</taxon>
        <taxon>Muscomorpha</taxon>
        <taxon>Ephydroidea</taxon>
        <taxon>Drosophilidae</taxon>
        <taxon>Drosophila</taxon>
    </lineage>
</organism>
<sequence length="494" mass="57660">YRWSTATYNFFKDRGIEYDKPIPYVGSMRKLFFGQSSMMDLIIELYNKNDSKVYGVFEQRTPMLMIKDPELLKQITIKDFDHFLNHRDAFSVDEDDNVNNMFGSSLFSMRDARWRDMRSTLSPAFTGSKMRQMFQLMDTVANEAVQCLNRDGIPEDGLELDVKDFCARFTNDVIESTVFAQQVNSFKDRENTFYLNSKKMTDFTCLETMKFLLYTTSKRLFKLLKLPLFDVKSTDYLVSLVTGAMKYRQEHNFVRPDMIQMLMEASGMVQTAAHKPVRDWKQHELLGQCFVFFMAGFETTAVTICFTAHEIMENEDVQKKLYEEVCQVNSDLDGGQLTYEALMGMKYLDQVVTEVMRKWPAVAAIDRECSKDITYVVDGKNVEIKKGDTIWLPVAAVQRDPRYFENPEKFDPERFSDENKHKIQPYTYYPFGSGPRNCIGSRFALLESKAVIYYMLRDFRIAPSEKSCIPMVLVPYGYQLKPKNGFWLKLFPRN</sequence>
<dbReference type="PROSITE" id="PS00086">
    <property type="entry name" value="CYTOCHROME_P450"/>
    <property type="match status" value="1"/>
</dbReference>
<proteinExistence type="inferred from homology"/>
<dbReference type="GO" id="GO:0005506">
    <property type="term" value="F:iron ion binding"/>
    <property type="evidence" value="ECO:0007669"/>
    <property type="project" value="InterPro"/>
</dbReference>
<keyword evidence="6 14" id="KW-0349">Heme</keyword>
<comment type="caution">
    <text evidence="16">The sequence shown here is derived from an EMBL/GenBank/DDBJ whole genome shotgun (WGS) entry which is preliminary data.</text>
</comment>
<evidence type="ECO:0000256" key="15">
    <source>
        <dbReference type="RuleBase" id="RU000461"/>
    </source>
</evidence>
<comment type="subcellular location">
    <subcellularLocation>
        <location evidence="4">Endoplasmic reticulum membrane</location>
        <topology evidence="4">Peripheral membrane protein</topology>
    </subcellularLocation>
    <subcellularLocation>
        <location evidence="3">Microsome membrane</location>
        <topology evidence="3">Peripheral membrane protein</topology>
    </subcellularLocation>
</comment>
<dbReference type="InterPro" id="IPR002401">
    <property type="entry name" value="Cyt_P450_E_grp-I"/>
</dbReference>
<dbReference type="Proteomes" id="UP001200034">
    <property type="component" value="Unassembled WGS sequence"/>
</dbReference>
<evidence type="ECO:0000256" key="2">
    <source>
        <dbReference type="ARBA" id="ARBA00003690"/>
    </source>
</evidence>
<evidence type="ECO:0000256" key="4">
    <source>
        <dbReference type="ARBA" id="ARBA00004406"/>
    </source>
</evidence>
<keyword evidence="10 15" id="KW-0560">Oxidoreductase</keyword>
<evidence type="ECO:0000256" key="3">
    <source>
        <dbReference type="ARBA" id="ARBA00004174"/>
    </source>
</evidence>
<dbReference type="InterPro" id="IPR001128">
    <property type="entry name" value="Cyt_P450"/>
</dbReference>
<gene>
    <name evidence="16" type="ORF">KR093_004467</name>
</gene>
<feature type="binding site" description="axial binding residue" evidence="14">
    <location>
        <position position="438"/>
    </location>
    <ligand>
        <name>heme</name>
        <dbReference type="ChEBI" id="CHEBI:30413"/>
    </ligand>
    <ligandPart>
        <name>Fe</name>
        <dbReference type="ChEBI" id="CHEBI:18248"/>
    </ligandPart>
</feature>
<keyword evidence="7 14" id="KW-0479">Metal-binding</keyword>
<keyword evidence="11 14" id="KW-0408">Iron</keyword>
<dbReference type="PRINTS" id="PR00385">
    <property type="entry name" value="P450"/>
</dbReference>
<evidence type="ECO:0000256" key="9">
    <source>
        <dbReference type="ARBA" id="ARBA00022848"/>
    </source>
</evidence>
<comment type="similarity">
    <text evidence="5 15">Belongs to the cytochrome P450 family.</text>
</comment>
<evidence type="ECO:0000256" key="12">
    <source>
        <dbReference type="ARBA" id="ARBA00023033"/>
    </source>
</evidence>
<feature type="non-terminal residue" evidence="16">
    <location>
        <position position="1"/>
    </location>
</feature>
<dbReference type="EMBL" id="JAJJHW010003409">
    <property type="protein sequence ID" value="KAH8359122.1"/>
    <property type="molecule type" value="Genomic_DNA"/>
</dbReference>
<comment type="function">
    <text evidence="2">May be involved in the metabolism of insect hormones and in the breakdown of synthetic insecticides.</text>
</comment>
<dbReference type="GO" id="GO:0004497">
    <property type="term" value="F:monooxygenase activity"/>
    <property type="evidence" value="ECO:0007669"/>
    <property type="project" value="UniProtKB-KW"/>
</dbReference>
<keyword evidence="8" id="KW-0256">Endoplasmic reticulum</keyword>
<evidence type="ECO:0000256" key="6">
    <source>
        <dbReference type="ARBA" id="ARBA00022617"/>
    </source>
</evidence>
<dbReference type="GO" id="GO:0005789">
    <property type="term" value="C:endoplasmic reticulum membrane"/>
    <property type="evidence" value="ECO:0007669"/>
    <property type="project" value="UniProtKB-SubCell"/>
</dbReference>
<evidence type="ECO:0000313" key="16">
    <source>
        <dbReference type="EMBL" id="KAH8359122.1"/>
    </source>
</evidence>
<keyword evidence="12 15" id="KW-0503">Monooxygenase</keyword>
<dbReference type="InterPro" id="IPR050476">
    <property type="entry name" value="Insect_CytP450_Detox"/>
</dbReference>
<evidence type="ECO:0000256" key="1">
    <source>
        <dbReference type="ARBA" id="ARBA00001971"/>
    </source>
</evidence>
<dbReference type="InterPro" id="IPR017972">
    <property type="entry name" value="Cyt_P450_CS"/>
</dbReference>
<dbReference type="PRINTS" id="PR00463">
    <property type="entry name" value="EP450I"/>
</dbReference>